<dbReference type="InterPro" id="IPR027396">
    <property type="entry name" value="DsrEFH-like"/>
</dbReference>
<dbReference type="Gene3D" id="3.40.1260.10">
    <property type="entry name" value="DsrEFH-like"/>
    <property type="match status" value="1"/>
</dbReference>
<dbReference type="NCBIfam" id="TIGR03011">
    <property type="entry name" value="sulf_tusB_dsrH"/>
    <property type="match status" value="1"/>
</dbReference>
<dbReference type="PANTHER" id="PTHR37526">
    <property type="entry name" value="PROTEIN TUSB"/>
    <property type="match status" value="1"/>
</dbReference>
<gene>
    <name evidence="1" type="ORF">BECKFW1821A_GA0114235_101130</name>
</gene>
<dbReference type="InterPro" id="IPR007215">
    <property type="entry name" value="Sulphur_relay_TusB/DsrH"/>
</dbReference>
<accession>A0A450S2J3</accession>
<name>A0A450S2J3_9GAMM</name>
<dbReference type="EMBL" id="CAADEW010000011">
    <property type="protein sequence ID" value="VFJ45864.1"/>
    <property type="molecule type" value="Genomic_DNA"/>
</dbReference>
<proteinExistence type="predicted"/>
<dbReference type="PANTHER" id="PTHR37526:SF1">
    <property type="entry name" value="PROTEIN TUSB"/>
    <property type="match status" value="1"/>
</dbReference>
<evidence type="ECO:0000313" key="1">
    <source>
        <dbReference type="EMBL" id="VFJ45864.1"/>
    </source>
</evidence>
<protein>
    <submittedName>
        <fullName evidence="1">tRNA 2-thiouridine synthesizing protein B</fullName>
    </submittedName>
</protein>
<dbReference type="AlphaFoldDB" id="A0A450S2J3"/>
<dbReference type="GO" id="GO:1990228">
    <property type="term" value="C:sulfurtransferase complex"/>
    <property type="evidence" value="ECO:0007669"/>
    <property type="project" value="TreeGrafter"/>
</dbReference>
<organism evidence="1">
    <name type="scientific">Candidatus Kentrum sp. FW</name>
    <dbReference type="NCBI Taxonomy" id="2126338"/>
    <lineage>
        <taxon>Bacteria</taxon>
        <taxon>Pseudomonadati</taxon>
        <taxon>Pseudomonadota</taxon>
        <taxon>Gammaproteobacteria</taxon>
        <taxon>Candidatus Kentrum</taxon>
    </lineage>
</organism>
<sequence>MSMLHVVNKSPFEKTSLDSCLLHVKEGAAILLIEDGVYAALSGTSIMDKMEAAIKKCKVYALESDIKARGMDVAKVISGIKVIGYGDFVDLTVAHDNVHSWV</sequence>
<dbReference type="SUPFAM" id="SSF75169">
    <property type="entry name" value="DsrEFH-like"/>
    <property type="match status" value="1"/>
</dbReference>
<dbReference type="GO" id="GO:0002143">
    <property type="term" value="P:tRNA wobble position uridine thiolation"/>
    <property type="evidence" value="ECO:0007669"/>
    <property type="project" value="InterPro"/>
</dbReference>
<reference evidence="1" key="1">
    <citation type="submission" date="2019-02" db="EMBL/GenBank/DDBJ databases">
        <authorList>
            <person name="Gruber-Vodicka R. H."/>
            <person name="Seah K. B. B."/>
        </authorList>
    </citation>
    <scope>NUCLEOTIDE SEQUENCE</scope>
    <source>
        <strain evidence="1">BECK_BZ15</strain>
    </source>
</reference>
<dbReference type="Pfam" id="PF04077">
    <property type="entry name" value="DsrH"/>
    <property type="match status" value="1"/>
</dbReference>